<evidence type="ECO:0000313" key="2">
    <source>
        <dbReference type="Proteomes" id="UP000288805"/>
    </source>
</evidence>
<protein>
    <submittedName>
        <fullName evidence="1">Uncharacterized protein</fullName>
    </submittedName>
</protein>
<sequence>MVDIVISVAAKVAECLVDPITSTGLSLNYRRNITDLNQQIEISDLKGRLQIPVE</sequence>
<reference evidence="1 2" key="1">
    <citation type="journal article" date="2018" name="PLoS Genet.">
        <title>Population sequencing reveals clonal diversity and ancestral inbreeding in the grapevine cultivar Chardonnay.</title>
        <authorList>
            <person name="Roach M.J."/>
            <person name="Johnson D.L."/>
            <person name="Bohlmann J."/>
            <person name="van Vuuren H.J."/>
            <person name="Jones S.J."/>
            <person name="Pretorius I.S."/>
            <person name="Schmidt S.A."/>
            <person name="Borneman A.R."/>
        </authorList>
    </citation>
    <scope>NUCLEOTIDE SEQUENCE [LARGE SCALE GENOMIC DNA]</scope>
    <source>
        <strain evidence="2">cv. Chardonnay</strain>
        <tissue evidence="1">Leaf</tissue>
    </source>
</reference>
<accession>A0A438K4V1</accession>
<gene>
    <name evidence="1" type="ORF">CK203_014302</name>
</gene>
<dbReference type="Proteomes" id="UP000288805">
    <property type="component" value="Unassembled WGS sequence"/>
</dbReference>
<organism evidence="1 2">
    <name type="scientific">Vitis vinifera</name>
    <name type="common">Grape</name>
    <dbReference type="NCBI Taxonomy" id="29760"/>
    <lineage>
        <taxon>Eukaryota</taxon>
        <taxon>Viridiplantae</taxon>
        <taxon>Streptophyta</taxon>
        <taxon>Embryophyta</taxon>
        <taxon>Tracheophyta</taxon>
        <taxon>Spermatophyta</taxon>
        <taxon>Magnoliopsida</taxon>
        <taxon>eudicotyledons</taxon>
        <taxon>Gunneridae</taxon>
        <taxon>Pentapetalae</taxon>
        <taxon>rosids</taxon>
        <taxon>Vitales</taxon>
        <taxon>Vitaceae</taxon>
        <taxon>Viteae</taxon>
        <taxon>Vitis</taxon>
    </lineage>
</organism>
<evidence type="ECO:0000313" key="1">
    <source>
        <dbReference type="EMBL" id="RVX16242.1"/>
    </source>
</evidence>
<dbReference type="AlphaFoldDB" id="A0A438K4V1"/>
<name>A0A438K4V1_VITVI</name>
<proteinExistence type="predicted"/>
<comment type="caution">
    <text evidence="1">The sequence shown here is derived from an EMBL/GenBank/DDBJ whole genome shotgun (WGS) entry which is preliminary data.</text>
</comment>
<dbReference type="EMBL" id="QGNW01000016">
    <property type="protein sequence ID" value="RVX16242.1"/>
    <property type="molecule type" value="Genomic_DNA"/>
</dbReference>